<dbReference type="Gene3D" id="1.10.3910.10">
    <property type="entry name" value="SP0561-like"/>
    <property type="match status" value="1"/>
</dbReference>
<dbReference type="InterPro" id="IPR019903">
    <property type="entry name" value="RIC_family"/>
</dbReference>
<dbReference type="PANTHER" id="PTHR36438:SF1">
    <property type="entry name" value="IRON-SULFUR CLUSTER REPAIR PROTEIN YTFE"/>
    <property type="match status" value="1"/>
</dbReference>
<feature type="domain" description="Hemerythrin-like" evidence="5">
    <location>
        <begin position="86"/>
        <end position="225"/>
    </location>
</feature>
<comment type="caution">
    <text evidence="6">The sequence shown here is derived from an EMBL/GenBank/DDBJ whole genome shotgun (WGS) entry which is preliminary data.</text>
</comment>
<dbReference type="Proteomes" id="UP000217561">
    <property type="component" value="Unassembled WGS sequence"/>
</dbReference>
<evidence type="ECO:0000256" key="4">
    <source>
        <dbReference type="ARBA" id="ARBA00023004"/>
    </source>
</evidence>
<reference evidence="6 7" key="1">
    <citation type="submission" date="2017-08" db="EMBL/GenBank/DDBJ databases">
        <title>Salimicrobium alkalisoli sp. nov., isolated from saline alkaline soil.</title>
        <authorList>
            <person name="Zhang G."/>
            <person name="Xiong Q."/>
        </authorList>
    </citation>
    <scope>NUCLEOTIDE SEQUENCE [LARGE SCALE GENOMIC DNA]</scope>
    <source>
        <strain evidence="6 7">WN024</strain>
    </source>
</reference>
<dbReference type="InterPro" id="IPR038062">
    <property type="entry name" value="ScdA-like_N_sf"/>
</dbReference>
<dbReference type="PANTHER" id="PTHR36438">
    <property type="entry name" value="IRON-SULFUR CLUSTER REPAIR PROTEIN YTFE"/>
    <property type="match status" value="1"/>
</dbReference>
<evidence type="ECO:0000313" key="7">
    <source>
        <dbReference type="Proteomes" id="UP000217561"/>
    </source>
</evidence>
<dbReference type="EMBL" id="NSGH01000001">
    <property type="protein sequence ID" value="PBB07144.1"/>
    <property type="molecule type" value="Genomic_DNA"/>
</dbReference>
<dbReference type="Pfam" id="PF04405">
    <property type="entry name" value="ScdA_N"/>
    <property type="match status" value="1"/>
</dbReference>
<dbReference type="InterPro" id="IPR012312">
    <property type="entry name" value="Hemerythrin-like"/>
</dbReference>
<organism evidence="6 7">
    <name type="scientific">Salimicrobium humidisoli</name>
    <dbReference type="NCBI Taxonomy" id="2029857"/>
    <lineage>
        <taxon>Bacteria</taxon>
        <taxon>Bacillati</taxon>
        <taxon>Bacillota</taxon>
        <taxon>Bacilli</taxon>
        <taxon>Bacillales</taxon>
        <taxon>Bacillaceae</taxon>
        <taxon>Salimicrobium</taxon>
    </lineage>
</organism>
<keyword evidence="4" id="KW-0408">Iron</keyword>
<gene>
    <name evidence="6" type="primary">ric</name>
    <name evidence="6" type="ORF">CKW00_00715</name>
</gene>
<evidence type="ECO:0000313" key="6">
    <source>
        <dbReference type="EMBL" id="PBB07144.1"/>
    </source>
</evidence>
<comment type="subcellular location">
    <subcellularLocation>
        <location evidence="1">Cytoplasm</location>
    </subcellularLocation>
</comment>
<dbReference type="RefSeq" id="WP_095821049.1">
    <property type="nucleotide sequence ID" value="NZ_NSGH01000001.1"/>
</dbReference>
<protein>
    <submittedName>
        <fullName evidence="6">Iron-sulfur cluster repair di-iron protein</fullName>
    </submittedName>
</protein>
<keyword evidence="3" id="KW-0479">Metal-binding</keyword>
<evidence type="ECO:0000256" key="1">
    <source>
        <dbReference type="ARBA" id="ARBA00004496"/>
    </source>
</evidence>
<name>A0ABX4HVA1_9BACI</name>
<dbReference type="Pfam" id="PF01814">
    <property type="entry name" value="Hemerythrin"/>
    <property type="match status" value="1"/>
</dbReference>
<proteinExistence type="predicted"/>
<dbReference type="Gene3D" id="1.20.120.520">
    <property type="entry name" value="nmb1532 protein domain like"/>
    <property type="match status" value="1"/>
</dbReference>
<evidence type="ECO:0000259" key="5">
    <source>
        <dbReference type="Pfam" id="PF01814"/>
    </source>
</evidence>
<sequence>MMTEDMLVADIVTDVPQAADLFREKRIDFCCGGCVSLKEASDKRGENTEDILHTINQMVRDREISGPAEPQHMTEEELMGLIEGRYHNFLRQELPSLAPYVLKVSRVHGGKHPELNRIREIYDGLHRELLRHTEEEEEVVFPQIRQYKKNPGEERKELLAPHVEGLEEEHEKTGALLKEIRMLTNDFQPPEGACNTFRLVFKRLGELEKNTFEHIHLENNVLFSKVRERF</sequence>
<keyword evidence="2" id="KW-0963">Cytoplasm</keyword>
<evidence type="ECO:0000256" key="2">
    <source>
        <dbReference type="ARBA" id="ARBA00022490"/>
    </source>
</evidence>
<evidence type="ECO:0000256" key="3">
    <source>
        <dbReference type="ARBA" id="ARBA00022723"/>
    </source>
</evidence>
<dbReference type="NCBIfam" id="TIGR03652">
    <property type="entry name" value="FeS_repair_RIC"/>
    <property type="match status" value="1"/>
</dbReference>
<accession>A0ABX4HVA1</accession>
<keyword evidence="7" id="KW-1185">Reference proteome</keyword>